<gene>
    <name evidence="4" type="ORF">Pan54_25920</name>
</gene>
<evidence type="ECO:0000313" key="5">
    <source>
        <dbReference type="Proteomes" id="UP000316095"/>
    </source>
</evidence>
<keyword evidence="5" id="KW-1185">Reference proteome</keyword>
<dbReference type="Pfam" id="PF13768">
    <property type="entry name" value="VWA_3"/>
    <property type="match status" value="1"/>
</dbReference>
<dbReference type="PROSITE" id="PS50234">
    <property type="entry name" value="VWFA"/>
    <property type="match status" value="1"/>
</dbReference>
<name>A0A5C5XI74_9PLAN</name>
<keyword evidence="2" id="KW-0472">Membrane</keyword>
<feature type="region of interest" description="Disordered" evidence="1">
    <location>
        <begin position="87"/>
        <end position="110"/>
    </location>
</feature>
<accession>A0A5C5XI74</accession>
<feature type="compositionally biased region" description="Polar residues" evidence="1">
    <location>
        <begin position="87"/>
        <end position="106"/>
    </location>
</feature>
<reference evidence="4 5" key="1">
    <citation type="submission" date="2019-02" db="EMBL/GenBank/DDBJ databases">
        <title>Deep-cultivation of Planctomycetes and their phenomic and genomic characterization uncovers novel biology.</title>
        <authorList>
            <person name="Wiegand S."/>
            <person name="Jogler M."/>
            <person name="Boedeker C."/>
            <person name="Pinto D."/>
            <person name="Vollmers J."/>
            <person name="Rivas-Marin E."/>
            <person name="Kohn T."/>
            <person name="Peeters S.H."/>
            <person name="Heuer A."/>
            <person name="Rast P."/>
            <person name="Oberbeckmann S."/>
            <person name="Bunk B."/>
            <person name="Jeske O."/>
            <person name="Meyerdierks A."/>
            <person name="Storesund J.E."/>
            <person name="Kallscheuer N."/>
            <person name="Luecker S."/>
            <person name="Lage O.M."/>
            <person name="Pohl T."/>
            <person name="Merkel B.J."/>
            <person name="Hornburger P."/>
            <person name="Mueller R.-W."/>
            <person name="Bruemmer F."/>
            <person name="Labrenz M."/>
            <person name="Spormann A.M."/>
            <person name="Op Den Camp H."/>
            <person name="Overmann J."/>
            <person name="Amann R."/>
            <person name="Jetten M.S.M."/>
            <person name="Mascher T."/>
            <person name="Medema M.H."/>
            <person name="Devos D.P."/>
            <person name="Kaster A.-K."/>
            <person name="Ovreas L."/>
            <person name="Rohde M."/>
            <person name="Galperin M.Y."/>
            <person name="Jogler C."/>
        </authorList>
    </citation>
    <scope>NUCLEOTIDE SEQUENCE [LARGE SCALE GENOMIC DNA]</scope>
    <source>
        <strain evidence="4 5">Pan54</strain>
    </source>
</reference>
<feature type="domain" description="VWFA" evidence="3">
    <location>
        <begin position="185"/>
        <end position="341"/>
    </location>
</feature>
<protein>
    <recommendedName>
        <fullName evidence="3">VWFA domain-containing protein</fullName>
    </recommendedName>
</protein>
<dbReference type="InterPro" id="IPR036465">
    <property type="entry name" value="vWFA_dom_sf"/>
</dbReference>
<dbReference type="EMBL" id="SJPG01000001">
    <property type="protein sequence ID" value="TWT61855.1"/>
    <property type="molecule type" value="Genomic_DNA"/>
</dbReference>
<evidence type="ECO:0000256" key="2">
    <source>
        <dbReference type="SAM" id="Phobius"/>
    </source>
</evidence>
<evidence type="ECO:0000256" key="1">
    <source>
        <dbReference type="SAM" id="MobiDB-lite"/>
    </source>
</evidence>
<keyword evidence="2" id="KW-1133">Transmembrane helix</keyword>
<dbReference type="Gene3D" id="3.40.50.410">
    <property type="entry name" value="von Willebrand factor, type A domain"/>
    <property type="match status" value="1"/>
</dbReference>
<dbReference type="Proteomes" id="UP000316095">
    <property type="component" value="Unassembled WGS sequence"/>
</dbReference>
<comment type="caution">
    <text evidence="4">The sequence shown here is derived from an EMBL/GenBank/DDBJ whole genome shotgun (WGS) entry which is preliminary data.</text>
</comment>
<sequence>MSIFRQIPNLLRSRIILKRHFRIAFPGQQTCISWGSAIFFHVVILFLLLLIPHVSIKKTVTQAIEATWNTVETKEVLWKNPLQITMETSSQPQQPNSSLFESSPQKLLQPVSPQPQISVSLPTDPLLFAVNPNPVQLHEFGEFAEVPNNTIAGLWHLAGIGEGIDRYGASSGGFLTRETKTNDKRIVYVVDASASMNGKHDSAAKTRFGRVKVELFRSIESLSPEQEFCVYFFNNNSTVMSPGKCVMRGRNRPMKLYEWIATFRAVGPTQPLASLQASIHQSPDLIYFLTDGLISRRDLDKASRLNQGKARICTICIGNPSSEKQLRELSQFNQGTYTFVP</sequence>
<keyword evidence="2" id="KW-0812">Transmembrane</keyword>
<organism evidence="4 5">
    <name type="scientific">Rubinisphaera italica</name>
    <dbReference type="NCBI Taxonomy" id="2527969"/>
    <lineage>
        <taxon>Bacteria</taxon>
        <taxon>Pseudomonadati</taxon>
        <taxon>Planctomycetota</taxon>
        <taxon>Planctomycetia</taxon>
        <taxon>Planctomycetales</taxon>
        <taxon>Planctomycetaceae</taxon>
        <taxon>Rubinisphaera</taxon>
    </lineage>
</organism>
<dbReference type="SUPFAM" id="SSF53300">
    <property type="entry name" value="vWA-like"/>
    <property type="match status" value="1"/>
</dbReference>
<feature type="transmembrane region" description="Helical" evidence="2">
    <location>
        <begin position="32"/>
        <end position="51"/>
    </location>
</feature>
<evidence type="ECO:0000313" key="4">
    <source>
        <dbReference type="EMBL" id="TWT61855.1"/>
    </source>
</evidence>
<dbReference type="OrthoDB" id="288124at2"/>
<dbReference type="InterPro" id="IPR002035">
    <property type="entry name" value="VWF_A"/>
</dbReference>
<dbReference type="AlphaFoldDB" id="A0A5C5XI74"/>
<proteinExistence type="predicted"/>
<evidence type="ECO:0000259" key="3">
    <source>
        <dbReference type="PROSITE" id="PS50234"/>
    </source>
</evidence>